<evidence type="ECO:0000313" key="2">
    <source>
        <dbReference type="Proteomes" id="UP000004217"/>
    </source>
</evidence>
<gene>
    <name evidence="1" type="ORF">SZN_04396</name>
</gene>
<sequence>MLSADEPPLNDLGDEQIQKLLGEIAPKVKELMEGVTLAIDYYKEGGYDRETWNRLCDGLAHEAMNLMMALSAPAHPYLVRDCERAVREAAGITPREGGMREALQQQVAKGLLMSVLTVGRQTMVEPEEWPDELPAAVLGAVRSSKQIKADPTMANLRD</sequence>
<evidence type="ECO:0000313" key="1">
    <source>
        <dbReference type="EMBL" id="EGX61064.1"/>
    </source>
</evidence>
<accession>G2G5X5</accession>
<proteinExistence type="predicted"/>
<dbReference type="RefSeq" id="WP_007491802.1">
    <property type="nucleotide sequence ID" value="NZ_AGBF01000007.1"/>
</dbReference>
<organism evidence="1 2">
    <name type="scientific">Streptomyces zinciresistens K42</name>
    <dbReference type="NCBI Taxonomy" id="700597"/>
    <lineage>
        <taxon>Bacteria</taxon>
        <taxon>Bacillati</taxon>
        <taxon>Actinomycetota</taxon>
        <taxon>Actinomycetes</taxon>
        <taxon>Kitasatosporales</taxon>
        <taxon>Streptomycetaceae</taxon>
        <taxon>Streptomyces</taxon>
    </lineage>
</organism>
<dbReference type="PATRIC" id="fig|700597.3.peg.854"/>
<reference evidence="1 2" key="1">
    <citation type="submission" date="2011-08" db="EMBL/GenBank/DDBJ databases">
        <authorList>
            <person name="Lin Y."/>
            <person name="Hao X."/>
            <person name="Johnstone L."/>
            <person name="Miller S.J."/>
            <person name="Wei G."/>
            <person name="Rensing C."/>
        </authorList>
    </citation>
    <scope>NUCLEOTIDE SEQUENCE [LARGE SCALE GENOMIC DNA]</scope>
    <source>
        <strain evidence="1 2">K42</strain>
    </source>
</reference>
<dbReference type="EMBL" id="AGBF01000007">
    <property type="protein sequence ID" value="EGX61064.1"/>
    <property type="molecule type" value="Genomic_DNA"/>
</dbReference>
<dbReference type="OrthoDB" id="4172013at2"/>
<keyword evidence="2" id="KW-1185">Reference proteome</keyword>
<dbReference type="AlphaFoldDB" id="G2G5X5"/>
<name>G2G5X5_9ACTN</name>
<protein>
    <submittedName>
        <fullName evidence="1">Uncharacterized protein</fullName>
    </submittedName>
</protein>
<comment type="caution">
    <text evidence="1">The sequence shown here is derived from an EMBL/GenBank/DDBJ whole genome shotgun (WGS) entry which is preliminary data.</text>
</comment>
<dbReference type="Proteomes" id="UP000004217">
    <property type="component" value="Unassembled WGS sequence"/>
</dbReference>